<dbReference type="EMBL" id="JARRAF010000002">
    <property type="protein sequence ID" value="MDK2122796.1"/>
    <property type="molecule type" value="Genomic_DNA"/>
</dbReference>
<gene>
    <name evidence="2" type="ORF">PZA18_01895</name>
</gene>
<feature type="signal peptide" evidence="1">
    <location>
        <begin position="1"/>
        <end position="27"/>
    </location>
</feature>
<proteinExistence type="predicted"/>
<name>A0ABT7DRV2_9NEIS</name>
<keyword evidence="3" id="KW-1185">Reference proteome</keyword>
<reference evidence="2" key="1">
    <citation type="submission" date="2023-03" db="EMBL/GenBank/DDBJ databases">
        <title>Chitinimonas shenzhenensis gen. nov., sp. nov., a novel member of family Burkholderiaceae isolated from activated sludge collected in Shen Zhen, China.</title>
        <authorList>
            <person name="Wang X."/>
        </authorList>
    </citation>
    <scope>NUCLEOTIDE SEQUENCE</scope>
    <source>
        <strain evidence="2">DQS-5</strain>
    </source>
</reference>
<evidence type="ECO:0000256" key="1">
    <source>
        <dbReference type="SAM" id="SignalP"/>
    </source>
</evidence>
<dbReference type="Proteomes" id="UP001172778">
    <property type="component" value="Unassembled WGS sequence"/>
</dbReference>
<keyword evidence="1" id="KW-0732">Signal</keyword>
<evidence type="ECO:0000313" key="2">
    <source>
        <dbReference type="EMBL" id="MDK2122796.1"/>
    </source>
</evidence>
<protein>
    <submittedName>
        <fullName evidence="2">Uncharacterized protein</fullName>
    </submittedName>
</protein>
<accession>A0ABT7DRV2</accession>
<comment type="caution">
    <text evidence="2">The sequence shown here is derived from an EMBL/GenBank/DDBJ whole genome shotgun (WGS) entry which is preliminary data.</text>
</comment>
<dbReference type="RefSeq" id="WP_284099086.1">
    <property type="nucleotide sequence ID" value="NZ_JARRAF010000002.1"/>
</dbReference>
<evidence type="ECO:0000313" key="3">
    <source>
        <dbReference type="Proteomes" id="UP001172778"/>
    </source>
</evidence>
<sequence>MMKKKILASAVATTFVAGMLASGSAHAVRMSENGSGQVLLGAQYLARAADYTTTRIRVVNPSLTDAVKARLSLRSKKHSDECFDTVLYLTPGDVAYLDLRLSAAGKPEVWTDDDSILASRSSDGSLKFASQVPGGVTFPINESVVLKTEPTADSCAQGHIEVVGAYSAAGVISGLASGLPNVTVRQTMSKFEVIRIFDTPKGSLNIAGNNVTNNPAIGTGPADHAARVQLSGFVETIKSDDRIATPMSALRDGINPLTAGAVTYVIGNPLLDPTVGNEVKMGQNFGSLTGGTLNLTGTIDTINDIEAGIASSNLRGFYENNGGRGLSMEVTFPTKYRHQLVKDASGKMTYGAPFHNYGEIGYATSLFDNQENSAPATVSEICVVSPCPIATISGSFLIHEVNYNVVTGATNWNPSSGWYSTNLSGVAGAPRYDIGVLGTAYAGIPTIGYTHYFYTNTGTISRSIVEPLNRNNNVGQN</sequence>
<feature type="chain" id="PRO_5047020519" evidence="1">
    <location>
        <begin position="28"/>
        <end position="477"/>
    </location>
</feature>
<organism evidence="2 3">
    <name type="scientific">Parachitinimonas caeni</name>
    <dbReference type="NCBI Taxonomy" id="3031301"/>
    <lineage>
        <taxon>Bacteria</taxon>
        <taxon>Pseudomonadati</taxon>
        <taxon>Pseudomonadota</taxon>
        <taxon>Betaproteobacteria</taxon>
        <taxon>Neisseriales</taxon>
        <taxon>Chitinibacteraceae</taxon>
        <taxon>Parachitinimonas</taxon>
    </lineage>
</organism>